<dbReference type="Proteomes" id="UP001302716">
    <property type="component" value="Chromosome"/>
</dbReference>
<reference evidence="2 3" key="1">
    <citation type="submission" date="2022-08" db="EMBL/GenBank/DDBJ databases">
        <title>Whole genome sequencing-based tracing of a 2022 introduction and outbreak of Xanthomonas hortorum pv. pelargonii.</title>
        <authorList>
            <person name="Iruegas-Bocardo F."/>
            <person name="Weisberg A.K."/>
            <person name="Riutta E.R."/>
            <person name="Kilday K."/>
            <person name="Bonkowski J.C."/>
            <person name="Creswell T."/>
            <person name="Daughtrey M.L."/>
            <person name="Rane K."/>
            <person name="Grunwald N.J."/>
            <person name="Chang J.H."/>
            <person name="Putnam M.L."/>
        </authorList>
    </citation>
    <scope>NUCLEOTIDE SEQUENCE [LARGE SCALE GENOMIC DNA]</scope>
    <source>
        <strain evidence="2 3">22-323</strain>
    </source>
</reference>
<name>A0AAU0BHT4_9XANT</name>
<keyword evidence="1" id="KW-0812">Transmembrane</keyword>
<evidence type="ECO:0000313" key="3">
    <source>
        <dbReference type="Proteomes" id="UP001302716"/>
    </source>
</evidence>
<proteinExistence type="predicted"/>
<sequence>MHDSLQPHTLRPRDRARRHRRRVWLGIGIVLLLVALGGYRCTASPAEQQQQTYWRNKAERELTLGMSQAQVRAWAERNALRTAMGIGPTLMAAPVRTRWPHFPCATTFTMISLTFDAQGNLVSFSVGRGGTCL</sequence>
<dbReference type="AlphaFoldDB" id="A0AAU0BHT4"/>
<evidence type="ECO:0000313" key="2">
    <source>
        <dbReference type="EMBL" id="WOB51441.1"/>
    </source>
</evidence>
<evidence type="ECO:0000256" key="1">
    <source>
        <dbReference type="SAM" id="Phobius"/>
    </source>
</evidence>
<dbReference type="RefSeq" id="WP_316697579.1">
    <property type="nucleotide sequence ID" value="NZ_CP103836.1"/>
</dbReference>
<keyword evidence="1" id="KW-1133">Transmembrane helix</keyword>
<protein>
    <submittedName>
        <fullName evidence="2">Uncharacterized protein</fullName>
    </submittedName>
</protein>
<keyword evidence="1" id="KW-0472">Membrane</keyword>
<feature type="transmembrane region" description="Helical" evidence="1">
    <location>
        <begin position="21"/>
        <end position="39"/>
    </location>
</feature>
<accession>A0AAU0BHT4</accession>
<keyword evidence="3" id="KW-1185">Reference proteome</keyword>
<dbReference type="EMBL" id="CP103836">
    <property type="protein sequence ID" value="WOB51441.1"/>
    <property type="molecule type" value="Genomic_DNA"/>
</dbReference>
<organism evidence="2 3">
    <name type="scientific">Xanthomonas hydrangeae</name>
    <dbReference type="NCBI Taxonomy" id="2775159"/>
    <lineage>
        <taxon>Bacteria</taxon>
        <taxon>Pseudomonadati</taxon>
        <taxon>Pseudomonadota</taxon>
        <taxon>Gammaproteobacteria</taxon>
        <taxon>Lysobacterales</taxon>
        <taxon>Lysobacteraceae</taxon>
        <taxon>Xanthomonas</taxon>
    </lineage>
</organism>
<gene>
    <name evidence="2" type="ORF">NYR97_08820</name>
</gene>